<dbReference type="EMBL" id="CATQJA010002656">
    <property type="protein sequence ID" value="CAJ0579262.1"/>
    <property type="molecule type" value="Genomic_DNA"/>
</dbReference>
<name>A0AA36D1D3_9BILA</name>
<sequence length="81" mass="9134">MIRSWPVLLTLAVLIQATIVSAAPNNAFHIIMRRTDESAASSSLPWSSIFSTSRRHTRNSLVTSLRDSLRDQEKPRPLRFG</sequence>
<feature type="compositionally biased region" description="Basic and acidic residues" evidence="1">
    <location>
        <begin position="67"/>
        <end position="81"/>
    </location>
</feature>
<evidence type="ECO:0008006" key="5">
    <source>
        <dbReference type="Google" id="ProtNLM"/>
    </source>
</evidence>
<keyword evidence="2" id="KW-0732">Signal</keyword>
<dbReference type="AlphaFoldDB" id="A0AA36D1D3"/>
<organism evidence="3 4">
    <name type="scientific">Mesorhabditis spiculigera</name>
    <dbReference type="NCBI Taxonomy" id="96644"/>
    <lineage>
        <taxon>Eukaryota</taxon>
        <taxon>Metazoa</taxon>
        <taxon>Ecdysozoa</taxon>
        <taxon>Nematoda</taxon>
        <taxon>Chromadorea</taxon>
        <taxon>Rhabditida</taxon>
        <taxon>Rhabditina</taxon>
        <taxon>Rhabditomorpha</taxon>
        <taxon>Rhabditoidea</taxon>
        <taxon>Rhabditidae</taxon>
        <taxon>Mesorhabditinae</taxon>
        <taxon>Mesorhabditis</taxon>
    </lineage>
</organism>
<evidence type="ECO:0000256" key="2">
    <source>
        <dbReference type="SAM" id="SignalP"/>
    </source>
</evidence>
<dbReference type="Proteomes" id="UP001177023">
    <property type="component" value="Unassembled WGS sequence"/>
</dbReference>
<comment type="caution">
    <text evidence="3">The sequence shown here is derived from an EMBL/GenBank/DDBJ whole genome shotgun (WGS) entry which is preliminary data.</text>
</comment>
<protein>
    <recommendedName>
        <fullName evidence="5">Secreted protein</fullName>
    </recommendedName>
</protein>
<feature type="chain" id="PRO_5041366619" description="Secreted protein" evidence="2">
    <location>
        <begin position="23"/>
        <end position="81"/>
    </location>
</feature>
<accession>A0AA36D1D3</accession>
<feature type="region of interest" description="Disordered" evidence="1">
    <location>
        <begin position="52"/>
        <end position="81"/>
    </location>
</feature>
<evidence type="ECO:0000256" key="1">
    <source>
        <dbReference type="SAM" id="MobiDB-lite"/>
    </source>
</evidence>
<reference evidence="3" key="1">
    <citation type="submission" date="2023-06" db="EMBL/GenBank/DDBJ databases">
        <authorList>
            <person name="Delattre M."/>
        </authorList>
    </citation>
    <scope>NUCLEOTIDE SEQUENCE</scope>
    <source>
        <strain evidence="3">AF72</strain>
    </source>
</reference>
<feature type="signal peptide" evidence="2">
    <location>
        <begin position="1"/>
        <end position="22"/>
    </location>
</feature>
<keyword evidence="4" id="KW-1185">Reference proteome</keyword>
<feature type="non-terminal residue" evidence="3">
    <location>
        <position position="81"/>
    </location>
</feature>
<proteinExistence type="predicted"/>
<evidence type="ECO:0000313" key="3">
    <source>
        <dbReference type="EMBL" id="CAJ0579262.1"/>
    </source>
</evidence>
<gene>
    <name evidence="3" type="ORF">MSPICULIGERA_LOCUS17487</name>
</gene>
<evidence type="ECO:0000313" key="4">
    <source>
        <dbReference type="Proteomes" id="UP001177023"/>
    </source>
</evidence>